<proteinExistence type="predicted"/>
<dbReference type="KEGG" id="nio:NITINOP_0863"/>
<evidence type="ECO:0000313" key="5">
    <source>
        <dbReference type="Proteomes" id="UP000066284"/>
    </source>
</evidence>
<evidence type="ECO:0000256" key="2">
    <source>
        <dbReference type="ARBA" id="ARBA00023315"/>
    </source>
</evidence>
<dbReference type="Pfam" id="PF00583">
    <property type="entry name" value="Acetyltransf_1"/>
    <property type="match status" value="1"/>
</dbReference>
<dbReference type="PROSITE" id="PS51186">
    <property type="entry name" value="GNAT"/>
    <property type="match status" value="1"/>
</dbReference>
<gene>
    <name evidence="4" type="ORF">NITINOP_0863</name>
</gene>
<reference evidence="5" key="1">
    <citation type="submission" date="2015-09" db="EMBL/GenBank/DDBJ databases">
        <authorList>
            <person name="Daims H."/>
        </authorList>
    </citation>
    <scope>NUCLEOTIDE SEQUENCE [LARGE SCALE GENOMIC DNA]</scope>
</reference>
<organism evidence="4 5">
    <name type="scientific">Candidatus Nitrospira inopinata</name>
    <dbReference type="NCBI Taxonomy" id="1715989"/>
    <lineage>
        <taxon>Bacteria</taxon>
        <taxon>Pseudomonadati</taxon>
        <taxon>Nitrospirota</taxon>
        <taxon>Nitrospiria</taxon>
        <taxon>Nitrospirales</taxon>
        <taxon>Nitrospiraceae</taxon>
        <taxon>Nitrospira</taxon>
    </lineage>
</organism>
<evidence type="ECO:0000313" key="4">
    <source>
        <dbReference type="EMBL" id="CUQ65838.1"/>
    </source>
</evidence>
<dbReference type="InterPro" id="IPR050832">
    <property type="entry name" value="Bact_Acetyltransf"/>
</dbReference>
<name>A0A0S4KRQ5_9BACT</name>
<dbReference type="STRING" id="1715989.NITINOP_0863"/>
<dbReference type="EMBL" id="LN885086">
    <property type="protein sequence ID" value="CUQ65838.1"/>
    <property type="molecule type" value="Genomic_DNA"/>
</dbReference>
<keyword evidence="2" id="KW-0012">Acyltransferase</keyword>
<accession>A0A0S4KRQ5</accession>
<keyword evidence="5" id="KW-1185">Reference proteome</keyword>
<keyword evidence="1 4" id="KW-0808">Transferase</keyword>
<dbReference type="Proteomes" id="UP000066284">
    <property type="component" value="Chromosome 1"/>
</dbReference>
<evidence type="ECO:0000259" key="3">
    <source>
        <dbReference type="PROSITE" id="PS51186"/>
    </source>
</evidence>
<dbReference type="PANTHER" id="PTHR43877">
    <property type="entry name" value="AMINOALKYLPHOSPHONATE N-ACETYLTRANSFERASE-RELATED-RELATED"/>
    <property type="match status" value="1"/>
</dbReference>
<sequence length="169" mass="19833">MKKTPMVRIRPAKRGDANALVALSLAMARETEGRRLDETRLHKGIRAVLSDPRLGSFIIAEAREGSRRRIVGQLMLTYEWSDWRNGIFLWVQSVYVDPAWRRQGVYRALYRHVLERARRDPATCGIRLYVARDNRTARTVYRRVGLSSTRYIVYERDFVLESPTDHRRT</sequence>
<dbReference type="CDD" id="cd04301">
    <property type="entry name" value="NAT_SF"/>
    <property type="match status" value="1"/>
</dbReference>
<dbReference type="SUPFAM" id="SSF55729">
    <property type="entry name" value="Acyl-CoA N-acyltransferases (Nat)"/>
    <property type="match status" value="1"/>
</dbReference>
<feature type="domain" description="N-acetyltransferase" evidence="3">
    <location>
        <begin position="7"/>
        <end position="165"/>
    </location>
</feature>
<protein>
    <submittedName>
        <fullName evidence="4">N-acetyltransferase, GNAT family</fullName>
    </submittedName>
</protein>
<dbReference type="Gene3D" id="3.40.630.30">
    <property type="match status" value="1"/>
</dbReference>
<dbReference type="InterPro" id="IPR000182">
    <property type="entry name" value="GNAT_dom"/>
</dbReference>
<evidence type="ECO:0000256" key="1">
    <source>
        <dbReference type="ARBA" id="ARBA00022679"/>
    </source>
</evidence>
<dbReference type="GO" id="GO:0016747">
    <property type="term" value="F:acyltransferase activity, transferring groups other than amino-acyl groups"/>
    <property type="evidence" value="ECO:0007669"/>
    <property type="project" value="InterPro"/>
</dbReference>
<dbReference type="InterPro" id="IPR016181">
    <property type="entry name" value="Acyl_CoA_acyltransferase"/>
</dbReference>
<dbReference type="AlphaFoldDB" id="A0A0S4KRQ5"/>